<dbReference type="Proteomes" id="UP001208570">
    <property type="component" value="Unassembled WGS sequence"/>
</dbReference>
<dbReference type="SUPFAM" id="SSF49899">
    <property type="entry name" value="Concanavalin A-like lectins/glucanases"/>
    <property type="match status" value="1"/>
</dbReference>
<dbReference type="PANTHER" id="PTHR12245">
    <property type="entry name" value="SPRY DOMAIN CONTAINING SOCS BOX PROTEIN"/>
    <property type="match status" value="1"/>
</dbReference>
<evidence type="ECO:0000313" key="2">
    <source>
        <dbReference type="EMBL" id="KAK2157999.1"/>
    </source>
</evidence>
<organism evidence="2 3">
    <name type="scientific">Paralvinella palmiformis</name>
    <dbReference type="NCBI Taxonomy" id="53620"/>
    <lineage>
        <taxon>Eukaryota</taxon>
        <taxon>Metazoa</taxon>
        <taxon>Spiralia</taxon>
        <taxon>Lophotrochozoa</taxon>
        <taxon>Annelida</taxon>
        <taxon>Polychaeta</taxon>
        <taxon>Sedentaria</taxon>
        <taxon>Canalipalpata</taxon>
        <taxon>Terebellida</taxon>
        <taxon>Terebelliformia</taxon>
        <taxon>Alvinellidae</taxon>
        <taxon>Paralvinella</taxon>
    </lineage>
</organism>
<dbReference type="GO" id="GO:0019005">
    <property type="term" value="C:SCF ubiquitin ligase complex"/>
    <property type="evidence" value="ECO:0007669"/>
    <property type="project" value="TreeGrafter"/>
</dbReference>
<dbReference type="PANTHER" id="PTHR12245:SF16">
    <property type="entry name" value="SPRY DOMAIN-CONTAINING SOCS BOX PROTEIN 3-LIKE"/>
    <property type="match status" value="1"/>
</dbReference>
<accession>A0AAD9JRC6</accession>
<evidence type="ECO:0000313" key="3">
    <source>
        <dbReference type="Proteomes" id="UP001208570"/>
    </source>
</evidence>
<dbReference type="InterPro" id="IPR043136">
    <property type="entry name" value="B30.2/SPRY_sf"/>
</dbReference>
<dbReference type="InterPro" id="IPR013320">
    <property type="entry name" value="ConA-like_dom_sf"/>
</dbReference>
<dbReference type="PROSITE" id="PS50188">
    <property type="entry name" value="B302_SPRY"/>
    <property type="match status" value="1"/>
</dbReference>
<name>A0AAD9JRC6_9ANNE</name>
<dbReference type="CDD" id="cd12876">
    <property type="entry name" value="SPRY_SOCS3"/>
    <property type="match status" value="1"/>
</dbReference>
<dbReference type="Gene3D" id="2.60.120.920">
    <property type="match status" value="1"/>
</dbReference>
<protein>
    <recommendedName>
        <fullName evidence="1">B30.2/SPRY domain-containing protein</fullName>
    </recommendedName>
</protein>
<comment type="caution">
    <text evidence="2">The sequence shown here is derived from an EMBL/GenBank/DDBJ whole genome shotgun (WGS) entry which is preliminary data.</text>
</comment>
<dbReference type="AlphaFoldDB" id="A0AAD9JRC6"/>
<dbReference type="InterPro" id="IPR001870">
    <property type="entry name" value="B30.2/SPRY"/>
</dbReference>
<reference evidence="2" key="1">
    <citation type="journal article" date="2023" name="Mol. Biol. Evol.">
        <title>Third-Generation Sequencing Reveals the Adaptive Role of the Epigenome in Three Deep-Sea Polychaetes.</title>
        <authorList>
            <person name="Perez M."/>
            <person name="Aroh O."/>
            <person name="Sun Y."/>
            <person name="Lan Y."/>
            <person name="Juniper S.K."/>
            <person name="Young C.R."/>
            <person name="Angers B."/>
            <person name="Qian P.Y."/>
        </authorList>
    </citation>
    <scope>NUCLEOTIDE SEQUENCE</scope>
    <source>
        <strain evidence="2">P08H-3</strain>
    </source>
</reference>
<keyword evidence="3" id="KW-1185">Reference proteome</keyword>
<proteinExistence type="predicted"/>
<dbReference type="InterPro" id="IPR003877">
    <property type="entry name" value="SPRY_dom"/>
</dbReference>
<dbReference type="InterPro" id="IPR035754">
    <property type="entry name" value="SPRY_SPSB3"/>
</dbReference>
<dbReference type="EMBL" id="JAODUP010000179">
    <property type="protein sequence ID" value="KAK2157999.1"/>
    <property type="molecule type" value="Genomic_DNA"/>
</dbReference>
<gene>
    <name evidence="2" type="ORF">LSH36_179g04045</name>
</gene>
<dbReference type="SMART" id="SM00449">
    <property type="entry name" value="SPRY"/>
    <property type="match status" value="1"/>
</dbReference>
<dbReference type="Pfam" id="PF00622">
    <property type="entry name" value="SPRY"/>
    <property type="match status" value="1"/>
</dbReference>
<dbReference type="GO" id="GO:0043161">
    <property type="term" value="P:proteasome-mediated ubiquitin-dependent protein catabolic process"/>
    <property type="evidence" value="ECO:0007669"/>
    <property type="project" value="TreeGrafter"/>
</dbReference>
<dbReference type="InterPro" id="IPR050672">
    <property type="entry name" value="FBXO45-Fsn/SPSB_families"/>
</dbReference>
<feature type="domain" description="B30.2/SPRY" evidence="1">
    <location>
        <begin position="1"/>
        <end position="149"/>
    </location>
</feature>
<evidence type="ECO:0000259" key="1">
    <source>
        <dbReference type="PROSITE" id="PS50188"/>
    </source>
</evidence>
<sequence length="190" mass="21650">MLDLFCYLGVRGTKGFVTGEHYWEITFLEPPCGMSVMVGVGTREAVISLDDYNFVDLIGCDKNSWGLSYKGNIWHKGQVTRYCEPFYEQNTIIGIHLNLYAGTITFYKDGKSLGIAFKNILTCDREFYPMICSTAANTELEVGVQTCCYTKLQEKCCHLLAQSVYKTDDIELLPLPNLFKQYINIIRRDS</sequence>